<dbReference type="EMBL" id="MN740299">
    <property type="protein sequence ID" value="QHT99001.1"/>
    <property type="molecule type" value="Genomic_DNA"/>
</dbReference>
<dbReference type="InterPro" id="IPR009071">
    <property type="entry name" value="HMG_box_dom"/>
</dbReference>
<name>A0A6C0J054_9ZZZZ</name>
<accession>A0A6C0J054</accession>
<dbReference type="InterPro" id="IPR036910">
    <property type="entry name" value="HMG_box_dom_sf"/>
</dbReference>
<dbReference type="Gene3D" id="1.10.30.10">
    <property type="entry name" value="High mobility group box domain"/>
    <property type="match status" value="1"/>
</dbReference>
<dbReference type="SUPFAM" id="SSF47095">
    <property type="entry name" value="HMG-box"/>
    <property type="match status" value="1"/>
</dbReference>
<organism evidence="2">
    <name type="scientific">viral metagenome</name>
    <dbReference type="NCBI Taxonomy" id="1070528"/>
    <lineage>
        <taxon>unclassified sequences</taxon>
        <taxon>metagenomes</taxon>
        <taxon>organismal metagenomes</taxon>
    </lineage>
</organism>
<dbReference type="AlphaFoldDB" id="A0A6C0J054"/>
<dbReference type="CDD" id="cd00084">
    <property type="entry name" value="HMG-box_SF"/>
    <property type="match status" value="1"/>
</dbReference>
<feature type="domain" description="HMG box" evidence="1">
    <location>
        <begin position="60"/>
        <end position="100"/>
    </location>
</feature>
<evidence type="ECO:0000313" key="2">
    <source>
        <dbReference type="EMBL" id="QHT99001.1"/>
    </source>
</evidence>
<dbReference type="Pfam" id="PF00505">
    <property type="entry name" value="HMG_box"/>
    <property type="match status" value="1"/>
</dbReference>
<reference evidence="2" key="1">
    <citation type="journal article" date="2020" name="Nature">
        <title>Giant virus diversity and host interactions through global metagenomics.</title>
        <authorList>
            <person name="Schulz F."/>
            <person name="Roux S."/>
            <person name="Paez-Espino D."/>
            <person name="Jungbluth S."/>
            <person name="Walsh D.A."/>
            <person name="Denef V.J."/>
            <person name="McMahon K.D."/>
            <person name="Konstantinidis K.T."/>
            <person name="Eloe-Fadrosh E.A."/>
            <person name="Kyrpides N.C."/>
            <person name="Woyke T."/>
        </authorList>
    </citation>
    <scope>NUCLEOTIDE SEQUENCE</scope>
    <source>
        <strain evidence="2">GVMAG-M-3300025695-21</strain>
    </source>
</reference>
<proteinExistence type="predicted"/>
<protein>
    <recommendedName>
        <fullName evidence="1">HMG box domain-containing protein</fullName>
    </recommendedName>
</protein>
<evidence type="ECO:0000259" key="1">
    <source>
        <dbReference type="Pfam" id="PF00505"/>
    </source>
</evidence>
<sequence length="103" mass="11886">MEDISVNPEEKTGKVNIKTQKILEKFVSNVDITQKYSLDDLKKMLSESYKSSKVKEEGEKRALSKYNIFIQNEMAGFKEAHPDKSNKEIMSLIAVKWNETKNV</sequence>